<reference evidence="1 2" key="1">
    <citation type="submission" date="2018-09" db="EMBL/GenBank/DDBJ databases">
        <authorList>
            <person name="Grouzdev D.S."/>
            <person name="Krutkina M.S."/>
        </authorList>
    </citation>
    <scope>NUCLEOTIDE SEQUENCE [LARGE SCALE GENOMIC DNA]</scope>
    <source>
        <strain evidence="1 2">RmlP001</strain>
    </source>
</reference>
<reference evidence="1 2" key="2">
    <citation type="submission" date="2019-02" db="EMBL/GenBank/DDBJ databases">
        <title>'Lichenibacterium ramalinii' gen. nov. sp. nov., 'Lichenibacterium minor' gen. nov. sp. nov.</title>
        <authorList>
            <person name="Pankratov T."/>
        </authorList>
    </citation>
    <scope>NUCLEOTIDE SEQUENCE [LARGE SCALE GENOMIC DNA]</scope>
    <source>
        <strain evidence="1 2">RmlP001</strain>
    </source>
</reference>
<sequence>MGAPSGRLSQGCVGSAGLPVPGQQFVVALRGLVWKARDAGSPVVGEVVQMAARAVQDIATAEDKATRPEQVTRRLGER</sequence>
<evidence type="ECO:0000313" key="2">
    <source>
        <dbReference type="Proteomes" id="UP000289411"/>
    </source>
</evidence>
<comment type="caution">
    <text evidence="1">The sequence shown here is derived from an EMBL/GenBank/DDBJ whole genome shotgun (WGS) entry which is preliminary data.</text>
</comment>
<accession>A0A4V1RIY4</accession>
<keyword evidence="2" id="KW-1185">Reference proteome</keyword>
<name>A0A4V1RIY4_9HYPH</name>
<gene>
    <name evidence="1" type="ORF">D3272_05600</name>
</gene>
<dbReference type="AlphaFoldDB" id="A0A4V1RIY4"/>
<organism evidence="1 2">
    <name type="scientific">Lichenibacterium ramalinae</name>
    <dbReference type="NCBI Taxonomy" id="2316527"/>
    <lineage>
        <taxon>Bacteria</taxon>
        <taxon>Pseudomonadati</taxon>
        <taxon>Pseudomonadota</taxon>
        <taxon>Alphaproteobacteria</taxon>
        <taxon>Hyphomicrobiales</taxon>
        <taxon>Lichenihabitantaceae</taxon>
        <taxon>Lichenibacterium</taxon>
    </lineage>
</organism>
<dbReference type="Proteomes" id="UP000289411">
    <property type="component" value="Unassembled WGS sequence"/>
</dbReference>
<dbReference type="EMBL" id="QYBC01000004">
    <property type="protein sequence ID" value="RYB06241.1"/>
    <property type="molecule type" value="Genomic_DNA"/>
</dbReference>
<protein>
    <submittedName>
        <fullName evidence="1">Uncharacterized protein</fullName>
    </submittedName>
</protein>
<proteinExistence type="predicted"/>
<evidence type="ECO:0000313" key="1">
    <source>
        <dbReference type="EMBL" id="RYB06241.1"/>
    </source>
</evidence>